<evidence type="ECO:0000313" key="11">
    <source>
        <dbReference type="EMBL" id="KXB02324.1"/>
    </source>
</evidence>
<feature type="binding site" evidence="9">
    <location>
        <position position="53"/>
    </location>
    <ligand>
        <name>Zn(2+)</name>
        <dbReference type="ChEBI" id="CHEBI:29105"/>
        <label>2</label>
        <note>catalytic</note>
    </ligand>
</feature>
<dbReference type="Pfam" id="PF12706">
    <property type="entry name" value="Lactamase_B_2"/>
    <property type="match status" value="1"/>
</dbReference>
<dbReference type="CDD" id="cd07717">
    <property type="entry name" value="RNaseZ_ZiPD-like_MBL-fold"/>
    <property type="match status" value="1"/>
</dbReference>
<feature type="binding site" evidence="9">
    <location>
        <position position="51"/>
    </location>
    <ligand>
        <name>Zn(2+)</name>
        <dbReference type="ChEBI" id="CHEBI:29105"/>
        <label>1</label>
        <note>catalytic</note>
    </ligand>
</feature>
<feature type="binding site" evidence="9">
    <location>
        <position position="49"/>
    </location>
    <ligand>
        <name>Zn(2+)</name>
        <dbReference type="ChEBI" id="CHEBI:29105"/>
        <label>1</label>
        <note>catalytic</note>
    </ligand>
</feature>
<dbReference type="EMBL" id="LHXX01000018">
    <property type="protein sequence ID" value="KXB02324.1"/>
    <property type="molecule type" value="Genomic_DNA"/>
</dbReference>
<dbReference type="PATRIC" id="fig|1698273.3.peg.247"/>
<dbReference type="SUPFAM" id="SSF56281">
    <property type="entry name" value="Metallo-hydrolase/oxidoreductase"/>
    <property type="match status" value="1"/>
</dbReference>
<sequence length="292" mass="32293">MPTAERGLAAVAIKRHGELLLFDCGEGTQRQMVRAGLSIMKIDSVFITHFHGDHFLGVPGLVQTMSLLDREKELEIYGPEGIEEKIETLLRIPHFTLKFGVKIHDIDPDEEIRRSGYRIKTCKTDHASPGIAYALIEDERPGKFYPKKAKGFGIEPGPSYSRLQNGECIKLPDGKVVKPEQVMGPPRPGRKIVYADDTRPSKQIVQISQGADLLIHDGTFAGELQEIAAEAGHSTVEEAAKIAKEAGVRQLVLTHISPRHTNSSKLEKQAQGIFPDTVIAHDLMELEVKPKN</sequence>
<evidence type="ECO:0000256" key="5">
    <source>
        <dbReference type="ARBA" id="ARBA00022723"/>
    </source>
</evidence>
<comment type="caution">
    <text evidence="11">The sequence shown here is derived from an EMBL/GenBank/DDBJ whole genome shotgun (WGS) entry which is preliminary data.</text>
</comment>
<organism evidence="11 12">
    <name type="scientific">candidate division MSBL1 archaeon SCGC-AAA261D19</name>
    <dbReference type="NCBI Taxonomy" id="1698273"/>
    <lineage>
        <taxon>Archaea</taxon>
        <taxon>Methanobacteriati</taxon>
        <taxon>Methanobacteriota</taxon>
        <taxon>candidate division MSBL1</taxon>
    </lineage>
</organism>
<dbReference type="PANTHER" id="PTHR46018:SF2">
    <property type="entry name" value="ZINC PHOSPHODIESTERASE ELAC PROTEIN 1"/>
    <property type="match status" value="1"/>
</dbReference>
<dbReference type="HAMAP" id="MF_01818">
    <property type="entry name" value="RNase_Z_BN"/>
    <property type="match status" value="1"/>
</dbReference>
<feature type="binding site" evidence="9">
    <location>
        <position position="197"/>
    </location>
    <ligand>
        <name>Zn(2+)</name>
        <dbReference type="ChEBI" id="CHEBI:29105"/>
        <label>1</label>
        <note>catalytic</note>
    </ligand>
</feature>
<reference evidence="11 12" key="1">
    <citation type="journal article" date="2016" name="Sci. Rep.">
        <title>Metabolic traits of an uncultured archaeal lineage -MSBL1- from brine pools of the Red Sea.</title>
        <authorList>
            <person name="Mwirichia R."/>
            <person name="Alam I."/>
            <person name="Rashid M."/>
            <person name="Vinu M."/>
            <person name="Ba-Alawi W."/>
            <person name="Anthony Kamau A."/>
            <person name="Kamanda Ngugi D."/>
            <person name="Goker M."/>
            <person name="Klenk H.P."/>
            <person name="Bajic V."/>
            <person name="Stingl U."/>
        </authorList>
    </citation>
    <scope>NUCLEOTIDE SEQUENCE [LARGE SCALE GENOMIC DNA]</scope>
    <source>
        <strain evidence="11">SCGC-AAA261D19</strain>
    </source>
</reference>
<dbReference type="InterPro" id="IPR013471">
    <property type="entry name" value="RNase_Z/BN"/>
</dbReference>
<proteinExistence type="inferred from homology"/>
<feature type="binding site" evidence="9">
    <location>
        <position position="126"/>
    </location>
    <ligand>
        <name>Zn(2+)</name>
        <dbReference type="ChEBI" id="CHEBI:29105"/>
        <label>1</label>
        <note>catalytic</note>
    </ligand>
</feature>
<evidence type="ECO:0000256" key="7">
    <source>
        <dbReference type="ARBA" id="ARBA00022801"/>
    </source>
</evidence>
<comment type="cofactor">
    <cofactor evidence="9">
        <name>Zn(2+)</name>
        <dbReference type="ChEBI" id="CHEBI:29105"/>
    </cofactor>
    <text evidence="9">Binds 2 Zn(2+) ions.</text>
</comment>
<dbReference type="Proteomes" id="UP000070400">
    <property type="component" value="Unassembled WGS sequence"/>
</dbReference>
<dbReference type="FunFam" id="3.60.15.10:FF:000002">
    <property type="entry name" value="Ribonuclease Z"/>
    <property type="match status" value="1"/>
</dbReference>
<gene>
    <name evidence="9" type="primary">rnz</name>
    <name evidence="11" type="ORF">AKJ43_01975</name>
</gene>
<dbReference type="Pfam" id="PF23023">
    <property type="entry name" value="Anti-Pycsar_Apyc1"/>
    <property type="match status" value="1"/>
</dbReference>
<comment type="function">
    <text evidence="9">Zinc phosphodiesterase, which displays some tRNA 3'-processing endonuclease activity. Probably involved in tRNA maturation, by removing a 3'-trailer from precursor tRNA.</text>
</comment>
<feature type="binding site" evidence="9">
    <location>
        <position position="54"/>
    </location>
    <ligand>
        <name>Zn(2+)</name>
        <dbReference type="ChEBI" id="CHEBI:29105"/>
        <label>2</label>
        <note>catalytic</note>
    </ligand>
</feature>
<keyword evidence="4 9" id="KW-0540">Nuclease</keyword>
<name>A0A133V7B2_9EURY</name>
<dbReference type="NCBIfam" id="TIGR02651">
    <property type="entry name" value="RNase_Z"/>
    <property type="match status" value="1"/>
</dbReference>
<comment type="catalytic activity">
    <reaction evidence="1 9">
        <text>Endonucleolytic cleavage of RNA, removing extra 3' nucleotides from tRNA precursor, generating 3' termini of tRNAs. A 3'-hydroxy group is left at the tRNA terminus and a 5'-phosphoryl group is left at the trailer molecule.</text>
        <dbReference type="EC" id="3.1.26.11"/>
    </reaction>
</comment>
<keyword evidence="5 9" id="KW-0479">Metal-binding</keyword>
<evidence type="ECO:0000256" key="9">
    <source>
        <dbReference type="HAMAP-Rule" id="MF_01818"/>
    </source>
</evidence>
<feature type="domain" description="Metallo-beta-lactamase" evidence="10">
    <location>
        <begin position="187"/>
        <end position="256"/>
    </location>
</feature>
<keyword evidence="7 9" id="KW-0378">Hydrolase</keyword>
<accession>A0A133V7B2</accession>
<keyword evidence="8 9" id="KW-0862">Zinc</keyword>
<dbReference type="GO" id="GO:0042802">
    <property type="term" value="F:identical protein binding"/>
    <property type="evidence" value="ECO:0007669"/>
    <property type="project" value="UniProtKB-ARBA"/>
</dbReference>
<feature type="active site" description="Proton acceptor" evidence="9">
    <location>
        <position position="53"/>
    </location>
</feature>
<evidence type="ECO:0000256" key="4">
    <source>
        <dbReference type="ARBA" id="ARBA00022722"/>
    </source>
</evidence>
<keyword evidence="3 9" id="KW-0819">tRNA processing</keyword>
<evidence type="ECO:0000313" key="12">
    <source>
        <dbReference type="Proteomes" id="UP000070400"/>
    </source>
</evidence>
<dbReference type="Gene3D" id="3.60.15.10">
    <property type="entry name" value="Ribonuclease Z/Hydroxyacylglutathione hydrolase-like"/>
    <property type="match status" value="1"/>
</dbReference>
<feature type="binding site" evidence="9">
    <location>
        <position position="197"/>
    </location>
    <ligand>
        <name>Zn(2+)</name>
        <dbReference type="ChEBI" id="CHEBI:29105"/>
        <label>2</label>
        <note>catalytic</note>
    </ligand>
</feature>
<dbReference type="InterPro" id="IPR036866">
    <property type="entry name" value="RibonucZ/Hydroxyglut_hydro"/>
</dbReference>
<evidence type="ECO:0000259" key="10">
    <source>
        <dbReference type="Pfam" id="PF12706"/>
    </source>
</evidence>
<dbReference type="GO" id="GO:0042781">
    <property type="term" value="F:3'-tRNA processing endoribonuclease activity"/>
    <property type="evidence" value="ECO:0007669"/>
    <property type="project" value="UniProtKB-UniRule"/>
</dbReference>
<keyword evidence="6 9" id="KW-0255">Endonuclease</keyword>
<evidence type="ECO:0000256" key="2">
    <source>
        <dbReference type="ARBA" id="ARBA00011738"/>
    </source>
</evidence>
<evidence type="ECO:0000256" key="3">
    <source>
        <dbReference type="ARBA" id="ARBA00022694"/>
    </source>
</evidence>
<evidence type="ECO:0000256" key="6">
    <source>
        <dbReference type="ARBA" id="ARBA00022759"/>
    </source>
</evidence>
<evidence type="ECO:0000256" key="1">
    <source>
        <dbReference type="ARBA" id="ARBA00000402"/>
    </source>
</evidence>
<protein>
    <recommendedName>
        <fullName evidence="9">Ribonuclease Z</fullName>
        <shortName evidence="9">RNase Z</shortName>
        <ecNumber evidence="9">3.1.26.11</ecNumber>
    </recommendedName>
    <alternativeName>
        <fullName evidence="9">tRNA 3 endonuclease</fullName>
    </alternativeName>
    <alternativeName>
        <fullName evidence="9">tRNase Z</fullName>
    </alternativeName>
</protein>
<dbReference type="PANTHER" id="PTHR46018">
    <property type="entry name" value="ZINC PHOSPHODIESTERASE ELAC PROTEIN 1"/>
    <property type="match status" value="1"/>
</dbReference>
<keyword evidence="12" id="KW-1185">Reference proteome</keyword>
<dbReference type="EC" id="3.1.26.11" evidence="9"/>
<evidence type="ECO:0000256" key="8">
    <source>
        <dbReference type="ARBA" id="ARBA00022833"/>
    </source>
</evidence>
<dbReference type="GO" id="GO:0008270">
    <property type="term" value="F:zinc ion binding"/>
    <property type="evidence" value="ECO:0007669"/>
    <property type="project" value="UniProtKB-UniRule"/>
</dbReference>
<dbReference type="NCBIfam" id="NF000801">
    <property type="entry name" value="PRK00055.1-3"/>
    <property type="match status" value="1"/>
</dbReference>
<dbReference type="AlphaFoldDB" id="A0A133V7B2"/>
<feature type="binding site" evidence="9">
    <location>
        <position position="255"/>
    </location>
    <ligand>
        <name>Zn(2+)</name>
        <dbReference type="ChEBI" id="CHEBI:29105"/>
        <label>2</label>
        <note>catalytic</note>
    </ligand>
</feature>
<comment type="similarity">
    <text evidence="9">Belongs to the RNase Z family.</text>
</comment>
<comment type="subunit">
    <text evidence="2 9">Homodimer.</text>
</comment>
<dbReference type="InterPro" id="IPR001279">
    <property type="entry name" value="Metallo-B-lactamas"/>
</dbReference>